<feature type="transmembrane region" description="Helical" evidence="1">
    <location>
        <begin position="150"/>
        <end position="172"/>
    </location>
</feature>
<evidence type="ECO:0000256" key="1">
    <source>
        <dbReference type="SAM" id="Phobius"/>
    </source>
</evidence>
<feature type="transmembrane region" description="Helical" evidence="1">
    <location>
        <begin position="86"/>
        <end position="105"/>
    </location>
</feature>
<dbReference type="RefSeq" id="WP_100866464.1">
    <property type="nucleotide sequence ID" value="NZ_PHUF01000002.1"/>
</dbReference>
<dbReference type="OrthoDB" id="7426601at2"/>
<feature type="transmembrane region" description="Helical" evidence="1">
    <location>
        <begin position="20"/>
        <end position="39"/>
    </location>
</feature>
<sequence>MPTPLPRQLQQIGRQRINRAPSPVIAVTLPWVLVMLGSLSPLLPMIASAPVVPPFGFLLLIGWQQLRPGLFPVWAGLPLGLFDDLFSGQPFGSAVLLWSATMIGLDVLEVRFPWRGFWINWLVAGALITVYLMLGLALSNVAGGHAPLAVLLPQLVVSILTYPLAARLVGLFDRLRLVPLKAV</sequence>
<dbReference type="EMBL" id="PHUF01000002">
    <property type="protein sequence ID" value="PKB25404.1"/>
    <property type="molecule type" value="Genomic_DNA"/>
</dbReference>
<protein>
    <submittedName>
        <fullName evidence="2">Rod shape-determining protein MreD</fullName>
    </submittedName>
</protein>
<evidence type="ECO:0000313" key="3">
    <source>
        <dbReference type="Proteomes" id="UP000232587"/>
    </source>
</evidence>
<reference evidence="2 3" key="1">
    <citation type="submission" date="2017-11" db="EMBL/GenBank/DDBJ databases">
        <title>Genomic Encyclopedia of Type Strains, Phase III (KMG-III): the genomes of soil and plant-associated and newly described type strains.</title>
        <authorList>
            <person name="Whitman W."/>
        </authorList>
    </citation>
    <scope>NUCLEOTIDE SEQUENCE [LARGE SCALE GENOMIC DNA]</scope>
    <source>
        <strain evidence="2 3">CGMCC 1.12274</strain>
    </source>
</reference>
<keyword evidence="1" id="KW-0472">Membrane</keyword>
<keyword evidence="1" id="KW-0812">Transmembrane</keyword>
<keyword evidence="3" id="KW-1185">Reference proteome</keyword>
<organism evidence="2 3">
    <name type="scientific">Novosphingobium kunmingense</name>
    <dbReference type="NCBI Taxonomy" id="1211806"/>
    <lineage>
        <taxon>Bacteria</taxon>
        <taxon>Pseudomonadati</taxon>
        <taxon>Pseudomonadota</taxon>
        <taxon>Alphaproteobacteria</taxon>
        <taxon>Sphingomonadales</taxon>
        <taxon>Sphingomonadaceae</taxon>
        <taxon>Novosphingobium</taxon>
    </lineage>
</organism>
<name>A0A2N0I2I8_9SPHN</name>
<feature type="transmembrane region" description="Helical" evidence="1">
    <location>
        <begin position="117"/>
        <end position="138"/>
    </location>
</feature>
<keyword evidence="1" id="KW-1133">Transmembrane helix</keyword>
<comment type="caution">
    <text evidence="2">The sequence shown here is derived from an EMBL/GenBank/DDBJ whole genome shotgun (WGS) entry which is preliminary data.</text>
</comment>
<evidence type="ECO:0000313" key="2">
    <source>
        <dbReference type="EMBL" id="PKB25404.1"/>
    </source>
</evidence>
<gene>
    <name evidence="2" type="ORF">B0I00_0603</name>
</gene>
<accession>A0A2N0I2I8</accession>
<dbReference type="AlphaFoldDB" id="A0A2N0I2I8"/>
<dbReference type="Proteomes" id="UP000232587">
    <property type="component" value="Unassembled WGS sequence"/>
</dbReference>
<proteinExistence type="predicted"/>